<gene>
    <name evidence="9" type="ORF">MAR_030831</name>
</gene>
<comment type="similarity">
    <text evidence="3">Belongs to the HARBI1 family.</text>
</comment>
<evidence type="ECO:0000259" key="8">
    <source>
        <dbReference type="Pfam" id="PF13359"/>
    </source>
</evidence>
<comment type="subcellular location">
    <subcellularLocation>
        <location evidence="2">Nucleus</location>
    </subcellularLocation>
</comment>
<name>A0ABY7F221_MYAAR</name>
<evidence type="ECO:0000256" key="3">
    <source>
        <dbReference type="ARBA" id="ARBA00006958"/>
    </source>
</evidence>
<evidence type="ECO:0000256" key="4">
    <source>
        <dbReference type="ARBA" id="ARBA00022722"/>
    </source>
</evidence>
<protein>
    <submittedName>
        <fullName evidence="9">HARB1-like protein</fullName>
    </submittedName>
</protein>
<keyword evidence="4" id="KW-0540">Nuclease</keyword>
<keyword evidence="5" id="KW-0479">Metal-binding</keyword>
<dbReference type="PANTHER" id="PTHR22930">
    <property type="match status" value="1"/>
</dbReference>
<dbReference type="InterPro" id="IPR027806">
    <property type="entry name" value="HARBI1_dom"/>
</dbReference>
<sequence>MADRQLDRYYRYRRFRLPRRPRVFTDRNNPLEILDVESVRKRYRFFPDSIMILVGIVEPTIGTATMRSNPLPPLLTVLCCLQFFCNRSASHRNCTGSWRVQVGCRQGNSCRLLNRYVKFPTGLEIESVKRKFYSVAGFPNVVGAVDGTHVKIQAPPDNEADYKGLSFPECTGQIDGLLLGDSGYPCRKYLMTPYANPRNLSEERFNTALCRTRVLIEQTFGMLKRRFAVLKYGIRTTPDRAAVYVASCAMLHNFGFEHGDVYGRQTYEDDDMPQVDNQGVDVNGRTQRDYITQRHFAV</sequence>
<evidence type="ECO:0000256" key="7">
    <source>
        <dbReference type="ARBA" id="ARBA00023242"/>
    </source>
</evidence>
<dbReference type="Pfam" id="PF13359">
    <property type="entry name" value="DDE_Tnp_4"/>
    <property type="match status" value="1"/>
</dbReference>
<accession>A0ABY7F221</accession>
<comment type="cofactor">
    <cofactor evidence="1">
        <name>a divalent metal cation</name>
        <dbReference type="ChEBI" id="CHEBI:60240"/>
    </cofactor>
</comment>
<dbReference type="EMBL" id="CP111021">
    <property type="protein sequence ID" value="WAR16237.1"/>
    <property type="molecule type" value="Genomic_DNA"/>
</dbReference>
<keyword evidence="10" id="KW-1185">Reference proteome</keyword>
<evidence type="ECO:0000313" key="10">
    <source>
        <dbReference type="Proteomes" id="UP001164746"/>
    </source>
</evidence>
<dbReference type="PANTHER" id="PTHR22930:SF289">
    <property type="entry name" value="DDE TNP4 DOMAIN-CONTAINING PROTEIN-RELATED"/>
    <property type="match status" value="1"/>
</dbReference>
<feature type="domain" description="DDE Tnp4" evidence="8">
    <location>
        <begin position="177"/>
        <end position="253"/>
    </location>
</feature>
<proteinExistence type="inferred from homology"/>
<evidence type="ECO:0000256" key="1">
    <source>
        <dbReference type="ARBA" id="ARBA00001968"/>
    </source>
</evidence>
<reference evidence="9" key="1">
    <citation type="submission" date="2022-11" db="EMBL/GenBank/DDBJ databases">
        <title>Centuries of genome instability and evolution in soft-shell clam transmissible cancer (bioRxiv).</title>
        <authorList>
            <person name="Hart S.F.M."/>
            <person name="Yonemitsu M.A."/>
            <person name="Giersch R.M."/>
            <person name="Beal B.F."/>
            <person name="Arriagada G."/>
            <person name="Davis B.W."/>
            <person name="Ostrander E.A."/>
            <person name="Goff S.P."/>
            <person name="Metzger M.J."/>
        </authorList>
    </citation>
    <scope>NUCLEOTIDE SEQUENCE</scope>
    <source>
        <strain evidence="9">MELC-2E11</strain>
        <tissue evidence="9">Siphon/mantle</tissue>
    </source>
</reference>
<dbReference type="Proteomes" id="UP001164746">
    <property type="component" value="Chromosome 10"/>
</dbReference>
<evidence type="ECO:0000256" key="6">
    <source>
        <dbReference type="ARBA" id="ARBA00022801"/>
    </source>
</evidence>
<evidence type="ECO:0000256" key="2">
    <source>
        <dbReference type="ARBA" id="ARBA00004123"/>
    </source>
</evidence>
<evidence type="ECO:0000256" key="5">
    <source>
        <dbReference type="ARBA" id="ARBA00022723"/>
    </source>
</evidence>
<keyword evidence="7" id="KW-0539">Nucleus</keyword>
<dbReference type="InterPro" id="IPR045249">
    <property type="entry name" value="HARBI1-like"/>
</dbReference>
<keyword evidence="6" id="KW-0378">Hydrolase</keyword>
<organism evidence="9 10">
    <name type="scientific">Mya arenaria</name>
    <name type="common">Soft-shell clam</name>
    <dbReference type="NCBI Taxonomy" id="6604"/>
    <lineage>
        <taxon>Eukaryota</taxon>
        <taxon>Metazoa</taxon>
        <taxon>Spiralia</taxon>
        <taxon>Lophotrochozoa</taxon>
        <taxon>Mollusca</taxon>
        <taxon>Bivalvia</taxon>
        <taxon>Autobranchia</taxon>
        <taxon>Heteroconchia</taxon>
        <taxon>Euheterodonta</taxon>
        <taxon>Imparidentia</taxon>
        <taxon>Neoheterodontei</taxon>
        <taxon>Myida</taxon>
        <taxon>Myoidea</taxon>
        <taxon>Myidae</taxon>
        <taxon>Mya</taxon>
    </lineage>
</organism>
<evidence type="ECO:0000313" key="9">
    <source>
        <dbReference type="EMBL" id="WAR16237.1"/>
    </source>
</evidence>